<evidence type="ECO:0000313" key="2">
    <source>
        <dbReference type="EMBL" id="CUQ43205.1"/>
    </source>
</evidence>
<dbReference type="AlphaFoldDB" id="A0A174WGN7"/>
<reference evidence="2 3" key="1">
    <citation type="submission" date="2015-09" db="EMBL/GenBank/DDBJ databases">
        <authorList>
            <consortium name="Pathogen Informatics"/>
        </authorList>
    </citation>
    <scope>NUCLEOTIDE SEQUENCE [LARGE SCALE GENOMIC DNA]</scope>
    <source>
        <strain evidence="2 3">2789STDY5834957</strain>
    </source>
</reference>
<gene>
    <name evidence="2" type="ORF">ERS852569_03916</name>
</gene>
<keyword evidence="1" id="KW-0175">Coiled coil</keyword>
<sequence>MRTRENVIWQDGLLDEKIEEKVCKYLESKHPEYRSIKEQIRVLLQQNPKIREILGLDGEMALTVPEHKALNKVLQLENKKNLIEREYYFYMGQAMGFSYKAMLAEMRRALEDSSRDRAVDQVLEMIMDSRLDDLEEKLKAENREYSNALEEVSRQEEILYNMNLPKEKRVQVDRYVTAVNQRWILYAEALYTAGMRDILALIEG</sequence>
<evidence type="ECO:0000256" key="1">
    <source>
        <dbReference type="SAM" id="Coils"/>
    </source>
</evidence>
<dbReference type="RefSeq" id="WP_055060793.1">
    <property type="nucleotide sequence ID" value="NZ_CZBP01000060.1"/>
</dbReference>
<proteinExistence type="predicted"/>
<protein>
    <submittedName>
        <fullName evidence="2">Protein of uncharacterized function (DUF3782)</fullName>
    </submittedName>
</protein>
<name>A0A174WGN7_9FIRM</name>
<evidence type="ECO:0000313" key="3">
    <source>
        <dbReference type="Proteomes" id="UP000095762"/>
    </source>
</evidence>
<organism evidence="2 3">
    <name type="scientific">Blautia obeum</name>
    <dbReference type="NCBI Taxonomy" id="40520"/>
    <lineage>
        <taxon>Bacteria</taxon>
        <taxon>Bacillati</taxon>
        <taxon>Bacillota</taxon>
        <taxon>Clostridia</taxon>
        <taxon>Lachnospirales</taxon>
        <taxon>Lachnospiraceae</taxon>
        <taxon>Blautia</taxon>
    </lineage>
</organism>
<dbReference type="Proteomes" id="UP000095762">
    <property type="component" value="Unassembled WGS sequence"/>
</dbReference>
<dbReference type="EMBL" id="CZBP01000060">
    <property type="protein sequence ID" value="CUQ43205.1"/>
    <property type="molecule type" value="Genomic_DNA"/>
</dbReference>
<feature type="coiled-coil region" evidence="1">
    <location>
        <begin position="124"/>
        <end position="158"/>
    </location>
</feature>
<accession>A0A174WGN7</accession>